<geneLocation type="plasmid" evidence="2 3">
    <name>pTA69</name>
</geneLocation>
<sequence length="61" mass="6334">MMAKRTAVGNPRLVGTAYRLTRKGRALLSGAPAPQMNGSGAPTPQMNRSGAPTPQMNGSPR</sequence>
<keyword evidence="3" id="KW-1185">Reference proteome</keyword>
<accession>A0ABM5VQG2</accession>
<evidence type="ECO:0000256" key="1">
    <source>
        <dbReference type="SAM" id="MobiDB-lite"/>
    </source>
</evidence>
<feature type="region of interest" description="Disordered" evidence="1">
    <location>
        <begin position="29"/>
        <end position="61"/>
    </location>
</feature>
<protein>
    <submittedName>
        <fullName evidence="2">Uncharacterized protein</fullName>
    </submittedName>
</protein>
<gene>
    <name evidence="2" type="ORF">TO73_2726</name>
</gene>
<dbReference type="EMBL" id="CP010825">
    <property type="protein sequence ID" value="ALJ92255.1"/>
    <property type="molecule type" value="Genomic_DNA"/>
</dbReference>
<keyword evidence="2" id="KW-0614">Plasmid</keyword>
<reference evidence="3" key="1">
    <citation type="journal article" date="2015" name="PLoS ONE">
        <title>Complete Genome Sequence of Thermus aquaticus Y51MC23.</title>
        <authorList>
            <person name="Brumm P.J."/>
            <person name="Monsma S."/>
            <person name="Keough B."/>
            <person name="Jasinovica S."/>
            <person name="Ferguson E."/>
            <person name="Schoenfeld T."/>
            <person name="Lodes M."/>
            <person name="Mead D.A."/>
        </authorList>
    </citation>
    <scope>NUCLEOTIDE SEQUENCE [LARGE SCALE GENOMIC DNA]</scope>
    <source>
        <strain evidence="3">BAA-2747 / Y51MC23</strain>
    </source>
</reference>
<dbReference type="Proteomes" id="UP000058660">
    <property type="component" value="Plasmid pTA69"/>
</dbReference>
<evidence type="ECO:0000313" key="3">
    <source>
        <dbReference type="Proteomes" id="UP000058660"/>
    </source>
</evidence>
<name>A0ABM5VQG2_THEA5</name>
<feature type="compositionally biased region" description="Polar residues" evidence="1">
    <location>
        <begin position="36"/>
        <end position="61"/>
    </location>
</feature>
<evidence type="ECO:0000313" key="2">
    <source>
        <dbReference type="EMBL" id="ALJ92255.1"/>
    </source>
</evidence>
<proteinExistence type="predicted"/>
<organism evidence="2 3">
    <name type="scientific">Thermus aquaticus (strain ATCC BAA-2747 / Y51MC23)</name>
    <dbReference type="NCBI Taxonomy" id="498848"/>
    <lineage>
        <taxon>Bacteria</taxon>
        <taxon>Thermotogati</taxon>
        <taxon>Deinococcota</taxon>
        <taxon>Deinococci</taxon>
        <taxon>Thermales</taxon>
        <taxon>Thermaceae</taxon>
        <taxon>Thermus</taxon>
    </lineage>
</organism>